<feature type="domain" description="HIT" evidence="2">
    <location>
        <begin position="1"/>
        <end position="96"/>
    </location>
</feature>
<dbReference type="Gene3D" id="3.30.428.10">
    <property type="entry name" value="HIT-like"/>
    <property type="match status" value="1"/>
</dbReference>
<dbReference type="InterPro" id="IPR011146">
    <property type="entry name" value="HIT-like"/>
</dbReference>
<dbReference type="AlphaFoldDB" id="A0A9D1DTG7"/>
<reference evidence="3" key="1">
    <citation type="submission" date="2020-10" db="EMBL/GenBank/DDBJ databases">
        <authorList>
            <person name="Gilroy R."/>
        </authorList>
    </citation>
    <scope>NUCLEOTIDE SEQUENCE</scope>
    <source>
        <strain evidence="3">CHK184-20233</strain>
    </source>
</reference>
<proteinExistence type="predicted"/>
<accession>A0A9D1DTG7</accession>
<reference evidence="3" key="2">
    <citation type="journal article" date="2021" name="PeerJ">
        <title>Extensive microbial diversity within the chicken gut microbiome revealed by metagenomics and culture.</title>
        <authorList>
            <person name="Gilroy R."/>
            <person name="Ravi A."/>
            <person name="Getino M."/>
            <person name="Pursley I."/>
            <person name="Horton D.L."/>
            <person name="Alikhan N.F."/>
            <person name="Baker D."/>
            <person name="Gharbi K."/>
            <person name="Hall N."/>
            <person name="Watson M."/>
            <person name="Adriaenssens E.M."/>
            <person name="Foster-Nyarko E."/>
            <person name="Jarju S."/>
            <person name="Secka A."/>
            <person name="Antonio M."/>
            <person name="Oren A."/>
            <person name="Chaudhuri R.R."/>
            <person name="La Ragione R."/>
            <person name="Hildebrand F."/>
            <person name="Pallen M.J."/>
        </authorList>
    </citation>
    <scope>NUCLEOTIDE SEQUENCE</scope>
    <source>
        <strain evidence="3">CHK184-20233</strain>
    </source>
</reference>
<name>A0A9D1DTG7_9FIRM</name>
<dbReference type="SUPFAM" id="SSF54197">
    <property type="entry name" value="HIT-like"/>
    <property type="match status" value="1"/>
</dbReference>
<sequence length="145" mass="17910">MKLYESKNWKVVFVRWCQEFPGDCIISSKKESLSDLTKEEWIELGELEKELERITKKLFDATMFNFACLMNNAYRDKETPHVHFHFIPRYDGKRIILGKKYKDKHFGYNMWKWSLSKFKCQKDIFSREEKEQLYKMMKDEWNYYK</sequence>
<dbReference type="InterPro" id="IPR036265">
    <property type="entry name" value="HIT-like_sf"/>
</dbReference>
<organism evidence="3 4">
    <name type="scientific">Candidatus Onthousia excrementipullorum</name>
    <dbReference type="NCBI Taxonomy" id="2840884"/>
    <lineage>
        <taxon>Bacteria</taxon>
        <taxon>Bacillati</taxon>
        <taxon>Bacillota</taxon>
        <taxon>Bacilli</taxon>
        <taxon>Candidatus Onthousia</taxon>
    </lineage>
</organism>
<comment type="caution">
    <text evidence="3">The sequence shown here is derived from an EMBL/GenBank/DDBJ whole genome shotgun (WGS) entry which is preliminary data.</text>
</comment>
<feature type="short sequence motif" description="Histidine triad motif" evidence="1">
    <location>
        <begin position="81"/>
        <end position="85"/>
    </location>
</feature>
<evidence type="ECO:0000313" key="4">
    <source>
        <dbReference type="Proteomes" id="UP000824232"/>
    </source>
</evidence>
<dbReference type="Proteomes" id="UP000824232">
    <property type="component" value="Unassembled WGS sequence"/>
</dbReference>
<protein>
    <submittedName>
        <fullName evidence="3">HIT family protein</fullName>
    </submittedName>
</protein>
<evidence type="ECO:0000259" key="2">
    <source>
        <dbReference type="PROSITE" id="PS51084"/>
    </source>
</evidence>
<dbReference type="GO" id="GO:0003824">
    <property type="term" value="F:catalytic activity"/>
    <property type="evidence" value="ECO:0007669"/>
    <property type="project" value="InterPro"/>
</dbReference>
<dbReference type="PROSITE" id="PS51084">
    <property type="entry name" value="HIT_2"/>
    <property type="match status" value="1"/>
</dbReference>
<evidence type="ECO:0000313" key="3">
    <source>
        <dbReference type="EMBL" id="HIR58564.1"/>
    </source>
</evidence>
<evidence type="ECO:0000256" key="1">
    <source>
        <dbReference type="PROSITE-ProRule" id="PRU00464"/>
    </source>
</evidence>
<gene>
    <name evidence="3" type="ORF">IAB38_00790</name>
</gene>
<dbReference type="EMBL" id="DVHC01000010">
    <property type="protein sequence ID" value="HIR58564.1"/>
    <property type="molecule type" value="Genomic_DNA"/>
</dbReference>